<dbReference type="InterPro" id="IPR011437">
    <property type="entry name" value="DUF1540"/>
</dbReference>
<feature type="domain" description="DUF1540" evidence="1">
    <location>
        <begin position="89"/>
        <end position="120"/>
    </location>
</feature>
<feature type="domain" description="DUF1540" evidence="1">
    <location>
        <begin position="5"/>
        <end position="43"/>
    </location>
</feature>
<dbReference type="Proteomes" id="UP000617951">
    <property type="component" value="Unassembled WGS sequence"/>
</dbReference>
<evidence type="ECO:0000313" key="3">
    <source>
        <dbReference type="Proteomes" id="UP000617951"/>
    </source>
</evidence>
<reference evidence="2" key="1">
    <citation type="submission" date="2020-08" db="EMBL/GenBank/DDBJ databases">
        <title>Genome public.</title>
        <authorList>
            <person name="Liu C."/>
            <person name="Sun Q."/>
        </authorList>
    </citation>
    <scope>NUCLEOTIDE SEQUENCE</scope>
    <source>
        <strain evidence="2">NSJ-63</strain>
    </source>
</reference>
<gene>
    <name evidence="2" type="ORF">H8693_07025</name>
</gene>
<evidence type="ECO:0000313" key="2">
    <source>
        <dbReference type="EMBL" id="MBC8538685.1"/>
    </source>
</evidence>
<dbReference type="Pfam" id="PF07561">
    <property type="entry name" value="DUF1540"/>
    <property type="match status" value="2"/>
</dbReference>
<proteinExistence type="predicted"/>
<organism evidence="2 3">
    <name type="scientific">Guopingia tenuis</name>
    <dbReference type="NCBI Taxonomy" id="2763656"/>
    <lineage>
        <taxon>Bacteria</taxon>
        <taxon>Bacillati</taxon>
        <taxon>Bacillota</taxon>
        <taxon>Clostridia</taxon>
        <taxon>Christensenellales</taxon>
        <taxon>Christensenellaceae</taxon>
        <taxon>Guopingia</taxon>
    </lineage>
</organism>
<dbReference type="RefSeq" id="WP_249280400.1">
    <property type="nucleotide sequence ID" value="NZ_JACRSS010000003.1"/>
</dbReference>
<keyword evidence="3" id="KW-1185">Reference proteome</keyword>
<evidence type="ECO:0000259" key="1">
    <source>
        <dbReference type="Pfam" id="PF07561"/>
    </source>
</evidence>
<name>A0A926HX44_9FIRM</name>
<sequence length="133" mass="14796">MKSRIQCAARDCIHNISGKCASELVQVQEYVDERTIFPYCETFVTDEKALVIPTLTAMRAHHAEIGAEQDWPSSGVPRGSQKMVPHETIACAVFDCIHYKDSYCQAGRIEIDAPVLPGEGGTLCHCNTYTQKY</sequence>
<comment type="caution">
    <text evidence="2">The sequence shown here is derived from an EMBL/GenBank/DDBJ whole genome shotgun (WGS) entry which is preliminary data.</text>
</comment>
<protein>
    <submittedName>
        <fullName evidence="2">DUF1540 domain-containing protein</fullName>
    </submittedName>
</protein>
<dbReference type="EMBL" id="JACRSS010000003">
    <property type="protein sequence ID" value="MBC8538685.1"/>
    <property type="molecule type" value="Genomic_DNA"/>
</dbReference>
<dbReference type="AlphaFoldDB" id="A0A926HX44"/>
<accession>A0A926HX44</accession>